<evidence type="ECO:0000256" key="2">
    <source>
        <dbReference type="SAM" id="Phobius"/>
    </source>
</evidence>
<evidence type="ECO:0000313" key="4">
    <source>
        <dbReference type="Proteomes" id="UP001519064"/>
    </source>
</evidence>
<dbReference type="Proteomes" id="UP001519064">
    <property type="component" value="Unassembled WGS sequence"/>
</dbReference>
<dbReference type="Pfam" id="PF14155">
    <property type="entry name" value="DUF4307"/>
    <property type="match status" value="1"/>
</dbReference>
<sequence length="146" mass="15598">MVDLRQQVPEGRYGRTAGRSGRATGRDGSAEARTDRRLKITGGVLGVLLLALVGWIGVSYVSGQDVSGELIKWKVVSDSAVEVHLEVRKDAGVEGVCTLRTRAENGSEVGRKDAEFPTGTSRVDKVITVRTTARATSAELVGCQTR</sequence>
<evidence type="ECO:0000256" key="1">
    <source>
        <dbReference type="SAM" id="MobiDB-lite"/>
    </source>
</evidence>
<feature type="region of interest" description="Disordered" evidence="1">
    <location>
        <begin position="1"/>
        <end position="32"/>
    </location>
</feature>
<organism evidence="3 4">
    <name type="scientific">Streptomyces oryzae</name>
    <dbReference type="NCBI Taxonomy" id="1434886"/>
    <lineage>
        <taxon>Bacteria</taxon>
        <taxon>Bacillati</taxon>
        <taxon>Actinomycetota</taxon>
        <taxon>Actinomycetes</taxon>
        <taxon>Kitasatosporales</taxon>
        <taxon>Streptomycetaceae</taxon>
        <taxon>Streptomyces</taxon>
    </lineage>
</organism>
<protein>
    <submittedName>
        <fullName evidence="3">DUF4307 domain-containing protein</fullName>
    </submittedName>
</protein>
<accession>A0ABS3XD66</accession>
<keyword evidence="2" id="KW-0472">Membrane</keyword>
<feature type="compositionally biased region" description="Low complexity" evidence="1">
    <location>
        <begin position="14"/>
        <end position="23"/>
    </location>
</feature>
<dbReference type="RefSeq" id="WP_209240369.1">
    <property type="nucleotide sequence ID" value="NZ_JADKMA010000077.1"/>
</dbReference>
<comment type="caution">
    <text evidence="3">The sequence shown here is derived from an EMBL/GenBank/DDBJ whole genome shotgun (WGS) entry which is preliminary data.</text>
</comment>
<name>A0ABS3XD66_9ACTN</name>
<reference evidence="3 4" key="1">
    <citation type="submission" date="2020-11" db="EMBL/GenBank/DDBJ databases">
        <title>Streptomyces spirodelae sp. nov., isolated from duckweed.</title>
        <authorList>
            <person name="Saimee Y."/>
            <person name="Duangmal K."/>
        </authorList>
    </citation>
    <scope>NUCLEOTIDE SEQUENCE [LARGE SCALE GENOMIC DNA]</scope>
    <source>
        <strain evidence="3 4">S16-07</strain>
    </source>
</reference>
<dbReference type="InterPro" id="IPR025443">
    <property type="entry name" value="DUF4307"/>
</dbReference>
<keyword evidence="2" id="KW-1133">Transmembrane helix</keyword>
<gene>
    <name evidence="3" type="ORF">ITI46_16810</name>
</gene>
<proteinExistence type="predicted"/>
<keyword evidence="4" id="KW-1185">Reference proteome</keyword>
<keyword evidence="2" id="KW-0812">Transmembrane</keyword>
<feature type="transmembrane region" description="Helical" evidence="2">
    <location>
        <begin position="40"/>
        <end position="61"/>
    </location>
</feature>
<dbReference type="EMBL" id="JADKMA010000077">
    <property type="protein sequence ID" value="MBO8193313.1"/>
    <property type="molecule type" value="Genomic_DNA"/>
</dbReference>
<evidence type="ECO:0000313" key="3">
    <source>
        <dbReference type="EMBL" id="MBO8193313.1"/>
    </source>
</evidence>